<feature type="region of interest" description="Disordered" evidence="13">
    <location>
        <begin position="1008"/>
        <end position="1044"/>
    </location>
</feature>
<keyword evidence="8" id="KW-0226">DNA condensation</keyword>
<evidence type="ECO:0000256" key="3">
    <source>
        <dbReference type="ARBA" id="ARBA00022618"/>
    </source>
</evidence>
<evidence type="ECO:0000256" key="5">
    <source>
        <dbReference type="ARBA" id="ARBA00022776"/>
    </source>
</evidence>
<dbReference type="Gene3D" id="1.10.287.1490">
    <property type="match status" value="1"/>
</dbReference>
<evidence type="ECO:0000256" key="1">
    <source>
        <dbReference type="ARBA" id="ARBA00004123"/>
    </source>
</evidence>
<keyword evidence="10" id="KW-0131">Cell cycle</keyword>
<feature type="domain" description="SMC hinge" evidence="14">
    <location>
        <begin position="567"/>
        <end position="681"/>
    </location>
</feature>
<dbReference type="InterPro" id="IPR010935">
    <property type="entry name" value="SMC_hinge"/>
</dbReference>
<reference evidence="15 16" key="1">
    <citation type="journal article" date="2015" name="Plant Cell">
        <title>Oil accumulation by the oleaginous diatom Fistulifera solaris as revealed by the genome and transcriptome.</title>
        <authorList>
            <person name="Tanaka T."/>
            <person name="Maeda Y."/>
            <person name="Veluchamy A."/>
            <person name="Tanaka M."/>
            <person name="Abida H."/>
            <person name="Marechal E."/>
            <person name="Bowler C."/>
            <person name="Muto M."/>
            <person name="Sunaga Y."/>
            <person name="Tanaka M."/>
            <person name="Yoshino T."/>
            <person name="Taniguchi T."/>
            <person name="Fukuda Y."/>
            <person name="Nemoto M."/>
            <person name="Matsumoto M."/>
            <person name="Wong P.S."/>
            <person name="Aburatani S."/>
            <person name="Fujibuchi W."/>
        </authorList>
    </citation>
    <scope>NUCLEOTIDE SEQUENCE [LARGE SCALE GENOMIC DNA]</scope>
    <source>
        <strain evidence="15 16">JPCC DA0580</strain>
    </source>
</reference>
<dbReference type="Pfam" id="PF02463">
    <property type="entry name" value="SMC_N"/>
    <property type="match status" value="1"/>
</dbReference>
<sequence>MNMETMDETTPVKEVFQSPGEMGTEPPPRLMITKIELENFKSYAGVREIGPFHSNFSAVVGPNGSGKSNVIDAMLFVFGKRAKKLRLNKVSELIHNSDAVKDNPPTSARVSVYFQEIVDTGPDQYRVIPNTETVVTRIARKDNSSTYKIDGKNCQFKEVATYLDAKGIDLDNNRFLILQGEVEMISMMPPKGKTEHDEGLLEYLEDIIGSNKFVEETNLAAEKAEVLTGQRSEKLNRVKAAEKEKDALESAKVEAEQLLGIEREIRRQKNILYQINQLQVDREAAKLNEEKENVQSQIQALGEDLRASNDRIKEIESGLSEQRKEYELIYDELTKTKEEFAAYERRDIKVREEIKHFKKQKKSLQAKISSEAEKEASAIAKGKEAEESIPEIERAICDVKESKAVEDEKLEKIYDEIKGITQNLRTELDQKTQELAPILQEKATLQASLETAETEAKLLQDSAKRAKERLEASEEELASLDEVQGQKRREKDECELALQEAKDRIIAAESEQATLKGQEEKLAAKVKRSMARLEETKHALQSKGGSRSPVVRDILKATAKGGELEKCGVLGRLGDLATIPEKYDVAVSTACGMLDHIVVHTTSGAQKCLEYLRKHNLGRANFIPLDKMKKGAHDQVVSTPENAPRLMDLIAPSNFAVTPAIYLAVGNTLVAPDLEVATRWAYDYGKRWRVVTVDGKLIDTAGTMSGGGKSVRKGGMKISNARASAKDDEEDDIATTDIMKLEEDVDKAKQYLSECRSSMKKLVDEMRTLQKLIKELEVKIPKLAMEVEGCNTIRSELTKLIPHLRQGCELSDADKDNLKKLLHKVDSCRSDVDGCAKMASKLEKEVARLQKAILDAGGPALKSQKATCEKLLEELEALEKSLKSAQVAIGASSKAAEKARKAKESAEAQMEECLKSAEEKQQEYELLEKDAFEVMQAYEKVKVIEEEKRIKLEEASQECEELKKAQSSAKCAEVDLAGQMDALKKQFRECASKKQHWEQELAKLQKAADEDDYFLPEDQDDKDEEHDAGTSDEEMPDCNDAKDNDAVASTQTTLPQYAPDILDRHGKDKIKERIQVLEAERTDIAKNANMGAIAEYRKKEADYLSKVAELDAVTEERNEARRHHEDLRRQRMEMFMDGFGKITLKLKEMYQMITLGGDAELELVDSLDPFSEGIVFSVRPPKKSWKNISNLSGGEKTLSSLALVFALHHFKPTPLYVMDEIDAALDFKNVSIVANYVKDRTKNAQFIIISLRNNMFELADRLVGIYKTNNCTKSVTINPRSFGVQGQQNGYVPATPALKDRSNKSTIASSAVKTIDRSTTIDASLETAA</sequence>
<protein>
    <recommendedName>
        <fullName evidence="11">Structural maintenance of chromosomes protein</fullName>
    </recommendedName>
</protein>
<dbReference type="FunFam" id="3.40.50.300:FF:000585">
    <property type="entry name" value="Structural maintenance of chromosomes 4"/>
    <property type="match status" value="1"/>
</dbReference>
<evidence type="ECO:0000256" key="4">
    <source>
        <dbReference type="ARBA" id="ARBA00022741"/>
    </source>
</evidence>
<comment type="caution">
    <text evidence="15">The sequence shown here is derived from an EMBL/GenBank/DDBJ whole genome shotgun (WGS) entry which is preliminary data.</text>
</comment>
<dbReference type="PANTHER" id="PTHR18937">
    <property type="entry name" value="STRUCTURAL MAINTENANCE OF CHROMOSOMES SMC FAMILY MEMBER"/>
    <property type="match status" value="1"/>
</dbReference>
<dbReference type="InterPro" id="IPR027417">
    <property type="entry name" value="P-loop_NTPase"/>
</dbReference>
<dbReference type="Gene3D" id="3.40.50.300">
    <property type="entry name" value="P-loop containing nucleotide triphosphate hydrolases"/>
    <property type="match status" value="2"/>
</dbReference>
<feature type="coiled-coil region" evidence="12">
    <location>
        <begin position="1067"/>
        <end position="1130"/>
    </location>
</feature>
<evidence type="ECO:0000313" key="15">
    <source>
        <dbReference type="EMBL" id="GAX14458.1"/>
    </source>
</evidence>
<dbReference type="GO" id="GO:0007076">
    <property type="term" value="P:mitotic chromosome condensation"/>
    <property type="evidence" value="ECO:0007669"/>
    <property type="project" value="TreeGrafter"/>
</dbReference>
<dbReference type="InParanoid" id="A0A1Z5JL04"/>
<dbReference type="FunFam" id="3.40.50.300:FF:000481">
    <property type="entry name" value="Structural maintenance of chromosomes 4"/>
    <property type="match status" value="1"/>
</dbReference>
<evidence type="ECO:0000313" key="16">
    <source>
        <dbReference type="Proteomes" id="UP000198406"/>
    </source>
</evidence>
<keyword evidence="16" id="KW-1185">Reference proteome</keyword>
<organism evidence="15 16">
    <name type="scientific">Fistulifera solaris</name>
    <name type="common">Oleaginous diatom</name>
    <dbReference type="NCBI Taxonomy" id="1519565"/>
    <lineage>
        <taxon>Eukaryota</taxon>
        <taxon>Sar</taxon>
        <taxon>Stramenopiles</taxon>
        <taxon>Ochrophyta</taxon>
        <taxon>Bacillariophyta</taxon>
        <taxon>Bacillariophyceae</taxon>
        <taxon>Bacillariophycidae</taxon>
        <taxon>Naviculales</taxon>
        <taxon>Naviculaceae</taxon>
        <taxon>Fistulifera</taxon>
    </lineage>
</organism>
<evidence type="ECO:0000256" key="10">
    <source>
        <dbReference type="ARBA" id="ARBA00023306"/>
    </source>
</evidence>
<name>A0A1Z5JL04_FISSO</name>
<dbReference type="GO" id="GO:0000796">
    <property type="term" value="C:condensin complex"/>
    <property type="evidence" value="ECO:0007669"/>
    <property type="project" value="TreeGrafter"/>
</dbReference>
<evidence type="ECO:0000256" key="7">
    <source>
        <dbReference type="ARBA" id="ARBA00023054"/>
    </source>
</evidence>
<keyword evidence="5" id="KW-0498">Mitosis</keyword>
<dbReference type="InterPro" id="IPR036277">
    <property type="entry name" value="SMC_hinge_sf"/>
</dbReference>
<feature type="coiled-coil region" evidence="12">
    <location>
        <begin position="759"/>
        <end position="786"/>
    </location>
</feature>
<comment type="similarity">
    <text evidence="2">Belongs to the SMC family. SMC4 subfamily.</text>
</comment>
<feature type="coiled-coil region" evidence="12">
    <location>
        <begin position="442"/>
        <end position="543"/>
    </location>
</feature>
<dbReference type="SUPFAM" id="SSF75553">
    <property type="entry name" value="Smc hinge domain"/>
    <property type="match status" value="1"/>
</dbReference>
<dbReference type="Gene3D" id="3.30.70.1620">
    <property type="match status" value="1"/>
</dbReference>
<feature type="coiled-coil region" evidence="12">
    <location>
        <begin position="224"/>
        <end position="374"/>
    </location>
</feature>
<accession>A0A1Z5JL04</accession>
<gene>
    <name evidence="15" type="ORF">FisN_11Hh081</name>
</gene>
<keyword evidence="6" id="KW-0067">ATP-binding</keyword>
<dbReference type="GO" id="GO:0051301">
    <property type="term" value="P:cell division"/>
    <property type="evidence" value="ECO:0007669"/>
    <property type="project" value="UniProtKB-KW"/>
</dbReference>
<dbReference type="SUPFAM" id="SSF52540">
    <property type="entry name" value="P-loop containing nucleoside triphosphate hydrolases"/>
    <property type="match status" value="1"/>
</dbReference>
<feature type="compositionally biased region" description="Acidic residues" evidence="13">
    <location>
        <begin position="1009"/>
        <end position="1037"/>
    </location>
</feature>
<evidence type="ECO:0000256" key="6">
    <source>
        <dbReference type="ARBA" id="ARBA00022840"/>
    </source>
</evidence>
<evidence type="ECO:0000256" key="12">
    <source>
        <dbReference type="SAM" id="Coils"/>
    </source>
</evidence>
<dbReference type="EMBL" id="BDSP01000080">
    <property type="protein sequence ID" value="GAX14458.1"/>
    <property type="molecule type" value="Genomic_DNA"/>
</dbReference>
<dbReference type="GO" id="GO:0005524">
    <property type="term" value="F:ATP binding"/>
    <property type="evidence" value="ECO:0007669"/>
    <property type="project" value="UniProtKB-KW"/>
</dbReference>
<evidence type="ECO:0000256" key="9">
    <source>
        <dbReference type="ARBA" id="ARBA00023242"/>
    </source>
</evidence>
<keyword evidence="3" id="KW-0132">Cell division</keyword>
<proteinExistence type="inferred from homology"/>
<evidence type="ECO:0000256" key="13">
    <source>
        <dbReference type="SAM" id="MobiDB-lite"/>
    </source>
</evidence>
<keyword evidence="7 12" id="KW-0175">Coiled coil</keyword>
<evidence type="ECO:0000256" key="11">
    <source>
        <dbReference type="PIRNR" id="PIRNR005719"/>
    </source>
</evidence>
<dbReference type="InterPro" id="IPR024704">
    <property type="entry name" value="SMC"/>
</dbReference>
<dbReference type="Gene3D" id="1.20.1060.20">
    <property type="match status" value="1"/>
</dbReference>
<feature type="coiled-coil region" evidence="12">
    <location>
        <begin position="832"/>
        <end position="1007"/>
    </location>
</feature>
<comment type="subcellular location">
    <subcellularLocation>
        <location evidence="1 11">Nucleus</location>
    </subcellularLocation>
</comment>
<evidence type="ECO:0000256" key="2">
    <source>
        <dbReference type="ARBA" id="ARBA00006005"/>
    </source>
</evidence>
<dbReference type="PANTHER" id="PTHR18937:SF172">
    <property type="entry name" value="STRUCTURAL MAINTENANCE OF CHROMOSOMES PROTEIN"/>
    <property type="match status" value="1"/>
</dbReference>
<dbReference type="GO" id="GO:0005634">
    <property type="term" value="C:nucleus"/>
    <property type="evidence" value="ECO:0007669"/>
    <property type="project" value="UniProtKB-SubCell"/>
</dbReference>
<feature type="region of interest" description="Disordered" evidence="13">
    <location>
        <begin position="1"/>
        <end position="26"/>
    </location>
</feature>
<evidence type="ECO:0000259" key="14">
    <source>
        <dbReference type="SMART" id="SM00968"/>
    </source>
</evidence>
<keyword evidence="4" id="KW-0547">Nucleotide-binding</keyword>
<dbReference type="PIRSF" id="PIRSF005719">
    <property type="entry name" value="SMC"/>
    <property type="match status" value="1"/>
</dbReference>
<evidence type="ECO:0000256" key="8">
    <source>
        <dbReference type="ARBA" id="ARBA00023067"/>
    </source>
</evidence>
<dbReference type="OrthoDB" id="5575062at2759"/>
<dbReference type="SMART" id="SM00968">
    <property type="entry name" value="SMC_hinge"/>
    <property type="match status" value="1"/>
</dbReference>
<dbReference type="FunCoup" id="A0A1Z5JL04">
    <property type="interactions" value="532"/>
</dbReference>
<dbReference type="GO" id="GO:0016887">
    <property type="term" value="F:ATP hydrolysis activity"/>
    <property type="evidence" value="ECO:0007669"/>
    <property type="project" value="InterPro"/>
</dbReference>
<dbReference type="InterPro" id="IPR003395">
    <property type="entry name" value="RecF/RecN/SMC_N"/>
</dbReference>
<keyword evidence="9 11" id="KW-0539">Nucleus</keyword>
<dbReference type="Pfam" id="PF06470">
    <property type="entry name" value="SMC_hinge"/>
    <property type="match status" value="1"/>
</dbReference>
<dbReference type="Proteomes" id="UP000198406">
    <property type="component" value="Unassembled WGS sequence"/>
</dbReference>